<dbReference type="Proteomes" id="UP000035444">
    <property type="component" value="Unassembled WGS sequence"/>
</dbReference>
<dbReference type="PANTHER" id="PTHR35446">
    <property type="entry name" value="SI:CH211-175M2.5"/>
    <property type="match status" value="1"/>
</dbReference>
<dbReference type="NCBIfam" id="TIGR00778">
    <property type="entry name" value="ahpD_dom"/>
    <property type="match status" value="1"/>
</dbReference>
<dbReference type="InterPro" id="IPR004675">
    <property type="entry name" value="AhpD_core"/>
</dbReference>
<dbReference type="RefSeq" id="WP_047763998.1">
    <property type="nucleotide sequence ID" value="NZ_LAQL01000006.1"/>
</dbReference>
<gene>
    <name evidence="2" type="ORF">WH96_09910</name>
</gene>
<dbReference type="Pfam" id="PF02627">
    <property type="entry name" value="CMD"/>
    <property type="match status" value="1"/>
</dbReference>
<evidence type="ECO:0000313" key="3">
    <source>
        <dbReference type="Proteomes" id="UP000035444"/>
    </source>
</evidence>
<proteinExistence type="predicted"/>
<evidence type="ECO:0000259" key="1">
    <source>
        <dbReference type="Pfam" id="PF02627"/>
    </source>
</evidence>
<protein>
    <recommendedName>
        <fullName evidence="1">Carboxymuconolactone decarboxylase-like domain-containing protein</fullName>
    </recommendedName>
</protein>
<dbReference type="InterPro" id="IPR029032">
    <property type="entry name" value="AhpD-like"/>
</dbReference>
<keyword evidence="3" id="KW-1185">Reference proteome</keyword>
<dbReference type="Gene3D" id="1.20.1290.10">
    <property type="entry name" value="AhpD-like"/>
    <property type="match status" value="1"/>
</dbReference>
<accession>A0A0H2ME08</accession>
<feature type="domain" description="Carboxymuconolactone decarboxylase-like" evidence="1">
    <location>
        <begin position="45"/>
        <end position="107"/>
    </location>
</feature>
<evidence type="ECO:0000313" key="2">
    <source>
        <dbReference type="EMBL" id="KLN60784.1"/>
    </source>
</evidence>
<dbReference type="AlphaFoldDB" id="A0A0H2ME08"/>
<organism evidence="2 3">
    <name type="scientific">Kiloniella spongiae</name>
    <dbReference type="NCBI Taxonomy" id="1489064"/>
    <lineage>
        <taxon>Bacteria</taxon>
        <taxon>Pseudomonadati</taxon>
        <taxon>Pseudomonadota</taxon>
        <taxon>Alphaproteobacteria</taxon>
        <taxon>Rhodospirillales</taxon>
        <taxon>Kiloniellaceae</taxon>
        <taxon>Kiloniella</taxon>
    </lineage>
</organism>
<dbReference type="InterPro" id="IPR003779">
    <property type="entry name" value="CMD-like"/>
</dbReference>
<dbReference type="SUPFAM" id="SSF69118">
    <property type="entry name" value="AhpD-like"/>
    <property type="match status" value="1"/>
</dbReference>
<dbReference type="GO" id="GO:0051920">
    <property type="term" value="F:peroxiredoxin activity"/>
    <property type="evidence" value="ECO:0007669"/>
    <property type="project" value="InterPro"/>
</dbReference>
<comment type="caution">
    <text evidence="2">The sequence shown here is derived from an EMBL/GenBank/DDBJ whole genome shotgun (WGS) entry which is preliminary data.</text>
</comment>
<dbReference type="OrthoDB" id="9808310at2"/>
<name>A0A0H2ME08_9PROT</name>
<sequence length="190" mass="21134">MTNYKLHNRESVSTETANTFLVLENQLGFVPNVFAVLGQNTHTLEAFLTMNEKFNFSSLTAVEREIVQIAVSVENECPYCVAGHSAFAKVQELDDKIIHAVRTEAIIDNPKLESLRRFTIALVNSAGRDVDDELKNFINSGYSELQAIDVILGVCIKTFSNLVSGLTKLPLDKPFTPFTWSSKYLNKSAA</sequence>
<reference evidence="2 3" key="1">
    <citation type="submission" date="2015-03" db="EMBL/GenBank/DDBJ databases">
        <title>Genome Sequence of Kiloniella spongiae MEBiC09566, isolated from a marine sponge.</title>
        <authorList>
            <person name="Shao Z."/>
            <person name="Wang L."/>
            <person name="Li X."/>
        </authorList>
    </citation>
    <scope>NUCLEOTIDE SEQUENCE [LARGE SCALE GENOMIC DNA]</scope>
    <source>
        <strain evidence="2 3">MEBiC09566</strain>
    </source>
</reference>
<dbReference type="EMBL" id="LAQL01000006">
    <property type="protein sequence ID" value="KLN60784.1"/>
    <property type="molecule type" value="Genomic_DNA"/>
</dbReference>
<dbReference type="PANTHER" id="PTHR35446:SF3">
    <property type="entry name" value="CMD DOMAIN-CONTAINING PROTEIN"/>
    <property type="match status" value="1"/>
</dbReference>
<dbReference type="STRING" id="1489064.WH96_09910"/>